<name>A0A1J0GEZ8_9CLOT</name>
<dbReference type="InterPro" id="IPR025202">
    <property type="entry name" value="PLD-like_dom"/>
</dbReference>
<evidence type="ECO:0000313" key="2">
    <source>
        <dbReference type="EMBL" id="APC39948.1"/>
    </source>
</evidence>
<dbReference type="SUPFAM" id="SSF56024">
    <property type="entry name" value="Phospholipase D/nuclease"/>
    <property type="match status" value="1"/>
</dbReference>
<organism evidence="2 3">
    <name type="scientific">Clostridium estertheticum subsp. estertheticum</name>
    <dbReference type="NCBI Taxonomy" id="1552"/>
    <lineage>
        <taxon>Bacteria</taxon>
        <taxon>Bacillati</taxon>
        <taxon>Bacillota</taxon>
        <taxon>Clostridia</taxon>
        <taxon>Eubacteriales</taxon>
        <taxon>Clostridiaceae</taxon>
        <taxon>Clostridium</taxon>
    </lineage>
</organism>
<dbReference type="RefSeq" id="WP_071612242.1">
    <property type="nucleotide sequence ID" value="NZ_CP015756.1"/>
</dbReference>
<dbReference type="Proteomes" id="UP000182569">
    <property type="component" value="Chromosome"/>
</dbReference>
<feature type="domain" description="Phospholipase D-like" evidence="1">
    <location>
        <begin position="37"/>
        <end position="149"/>
    </location>
</feature>
<evidence type="ECO:0000259" key="1">
    <source>
        <dbReference type="Pfam" id="PF13091"/>
    </source>
</evidence>
<protein>
    <recommendedName>
        <fullName evidence="1">Phospholipase D-like domain-containing protein</fullName>
    </recommendedName>
</protein>
<keyword evidence="3" id="KW-1185">Reference proteome</keyword>
<reference evidence="3" key="1">
    <citation type="journal article" date="2016" name="Front. Microbiol.">
        <title>Complete Genome Sequence of Clostridium estertheticum DSM 8809, a Microbe Identified in Spoiled Vacuum Packed Beef.</title>
        <authorList>
            <person name="Yu Z."/>
            <person name="Gunn L."/>
            <person name="Brennan E."/>
            <person name="Reid R."/>
            <person name="Wall P.G."/>
            <person name="Gaora O.P."/>
            <person name="Hurley D."/>
            <person name="Bolton D."/>
            <person name="Fanning S."/>
        </authorList>
    </citation>
    <scope>NUCLEOTIDE SEQUENCE [LARGE SCALE GENOMIC DNA]</scope>
    <source>
        <strain evidence="3">DSM 8809</strain>
    </source>
</reference>
<proteinExistence type="predicted"/>
<sequence>MRRNLIKFKRFHSILNYDSNCSTGDKDYLLPKLASSLKNAKTLDMAVGFLMESGVKLLINDLKLVSQSGVRIRILTGNHLNITQPQALYLVKEALGDKVDLRFYNIKNKSFHPKSYIFEYEEDGDVFIGYSNMSNSALTSGIEWNYRINHLLQSCRIRT</sequence>
<dbReference type="AlphaFoldDB" id="A0A1J0GEZ8"/>
<dbReference type="Pfam" id="PF13091">
    <property type="entry name" value="PLDc_2"/>
    <property type="match status" value="1"/>
</dbReference>
<evidence type="ECO:0000313" key="3">
    <source>
        <dbReference type="Proteomes" id="UP000182569"/>
    </source>
</evidence>
<dbReference type="EMBL" id="CP015756">
    <property type="protein sequence ID" value="APC39948.1"/>
    <property type="molecule type" value="Genomic_DNA"/>
</dbReference>
<gene>
    <name evidence="2" type="ORF">A7L45_07635</name>
</gene>
<dbReference type="KEGG" id="ceu:A7L45_07635"/>
<dbReference type="STRING" id="1552.A7L45_07635"/>
<dbReference type="Gene3D" id="3.30.870.10">
    <property type="entry name" value="Endonuclease Chain A"/>
    <property type="match status" value="1"/>
</dbReference>
<accession>A0A1J0GEZ8</accession>